<sequence>MYLTSKLSLIIIENIYPKITSKSNALVKRFRSFKKGSNTKDKDYFCIEGTHLIEEIIKSGNYPSKILTTEKWLYKNEELSQKFDPSLIIVVSEEVLASAVSTKNPDGVAALVQSSSILNFEINNEDDFMLVLDRIQDPGNMGNLFRTALAAGVNKVLLAGGANPLGQKVLRASSGSVFHLPFKRFDGGEEEIINSLLTSLDQFSKNGFQIISTSSHNKNPDKSQKPYWEIDWSKPTALILGNEGNGIHERIQEAFTETITIPHSELVESLNVACVAVPLLLERKRVAYISNSRIQK</sequence>
<gene>
    <name evidence="5" type="ordered locus">P9515_14601</name>
</gene>
<comment type="similarity">
    <text evidence="1">Belongs to the class IV-like SAM-binding methyltransferase superfamily. RNA methyltransferase TrmH family.</text>
</comment>
<dbReference type="PANTHER" id="PTHR43191:SF2">
    <property type="entry name" value="RRNA METHYLTRANSFERASE 3, MITOCHONDRIAL"/>
    <property type="match status" value="1"/>
</dbReference>
<evidence type="ECO:0000256" key="3">
    <source>
        <dbReference type="ARBA" id="ARBA00022679"/>
    </source>
</evidence>
<dbReference type="InterPro" id="IPR029028">
    <property type="entry name" value="Alpha/beta_knot_MTases"/>
</dbReference>
<dbReference type="GO" id="GO:0032259">
    <property type="term" value="P:methylation"/>
    <property type="evidence" value="ECO:0007669"/>
    <property type="project" value="UniProtKB-KW"/>
</dbReference>
<dbReference type="HOGENOM" id="CLU_021322_3_2_3"/>
<dbReference type="GO" id="GO:0006396">
    <property type="term" value="P:RNA processing"/>
    <property type="evidence" value="ECO:0007669"/>
    <property type="project" value="InterPro"/>
</dbReference>
<keyword evidence="3 5" id="KW-0808">Transferase</keyword>
<dbReference type="InterPro" id="IPR053888">
    <property type="entry name" value="MRM3-like_sub_bind"/>
</dbReference>
<dbReference type="Proteomes" id="UP000001589">
    <property type="component" value="Chromosome"/>
</dbReference>
<organism evidence="5 6">
    <name type="scientific">Prochlorococcus marinus (strain MIT 9515)</name>
    <dbReference type="NCBI Taxonomy" id="167542"/>
    <lineage>
        <taxon>Bacteria</taxon>
        <taxon>Bacillati</taxon>
        <taxon>Cyanobacteriota</taxon>
        <taxon>Cyanophyceae</taxon>
        <taxon>Synechococcales</taxon>
        <taxon>Prochlorococcaceae</taxon>
        <taxon>Prochlorococcus</taxon>
    </lineage>
</organism>
<dbReference type="InterPro" id="IPR051259">
    <property type="entry name" value="rRNA_Methyltransferase"/>
</dbReference>
<dbReference type="OrthoDB" id="9794400at2"/>
<keyword evidence="2 5" id="KW-0489">Methyltransferase</keyword>
<evidence type="ECO:0000256" key="1">
    <source>
        <dbReference type="ARBA" id="ARBA00007228"/>
    </source>
</evidence>
<dbReference type="KEGG" id="pmc:P9515_14601"/>
<dbReference type="SUPFAM" id="SSF75217">
    <property type="entry name" value="alpha/beta knot"/>
    <property type="match status" value="1"/>
</dbReference>
<evidence type="ECO:0000313" key="5">
    <source>
        <dbReference type="EMBL" id="ABM72667.1"/>
    </source>
</evidence>
<reference evidence="5 6" key="1">
    <citation type="journal article" date="2007" name="PLoS Genet.">
        <title>Patterns and implications of gene gain and loss in the evolution of Prochlorococcus.</title>
        <authorList>
            <person name="Kettler G.C."/>
            <person name="Martiny A.C."/>
            <person name="Huang K."/>
            <person name="Zucker J."/>
            <person name="Coleman M.L."/>
            <person name="Rodrigue S."/>
            <person name="Chen F."/>
            <person name="Lapidus A."/>
            <person name="Ferriera S."/>
            <person name="Johnson J."/>
            <person name="Steglich C."/>
            <person name="Church G.M."/>
            <person name="Richardson P."/>
            <person name="Chisholm S.W."/>
        </authorList>
    </citation>
    <scope>NUCLEOTIDE SEQUENCE [LARGE SCALE GENOMIC DNA]</scope>
    <source>
        <strain evidence="5 6">MIT 9515</strain>
    </source>
</reference>
<dbReference type="CDD" id="cd18095">
    <property type="entry name" value="SpoU-like_rRNA-MTase"/>
    <property type="match status" value="1"/>
</dbReference>
<proteinExistence type="inferred from homology"/>
<dbReference type="SUPFAM" id="SSF55315">
    <property type="entry name" value="L30e-like"/>
    <property type="match status" value="1"/>
</dbReference>
<dbReference type="AlphaFoldDB" id="A2BY06"/>
<accession>A2BY06</accession>
<dbReference type="eggNOG" id="COG0566">
    <property type="taxonomic scope" value="Bacteria"/>
</dbReference>
<dbReference type="GO" id="GO:0005737">
    <property type="term" value="C:cytoplasm"/>
    <property type="evidence" value="ECO:0007669"/>
    <property type="project" value="UniProtKB-ARBA"/>
</dbReference>
<dbReference type="EMBL" id="CP000552">
    <property type="protein sequence ID" value="ABM72667.1"/>
    <property type="molecule type" value="Genomic_DNA"/>
</dbReference>
<dbReference type="Gene3D" id="3.30.1330.30">
    <property type="match status" value="1"/>
</dbReference>
<dbReference type="InterPro" id="IPR013123">
    <property type="entry name" value="SpoU_subst-bd"/>
</dbReference>
<dbReference type="InterPro" id="IPR001537">
    <property type="entry name" value="SpoU_MeTrfase"/>
</dbReference>
<evidence type="ECO:0000259" key="4">
    <source>
        <dbReference type="SMART" id="SM00967"/>
    </source>
</evidence>
<dbReference type="GeneID" id="60202168"/>
<dbReference type="GO" id="GO:0003723">
    <property type="term" value="F:RNA binding"/>
    <property type="evidence" value="ECO:0007669"/>
    <property type="project" value="InterPro"/>
</dbReference>
<dbReference type="Gene3D" id="3.40.1280.10">
    <property type="match status" value="1"/>
</dbReference>
<dbReference type="GO" id="GO:0008173">
    <property type="term" value="F:RNA methyltransferase activity"/>
    <property type="evidence" value="ECO:0007669"/>
    <property type="project" value="InterPro"/>
</dbReference>
<dbReference type="Pfam" id="PF00588">
    <property type="entry name" value="SpoU_methylase"/>
    <property type="match status" value="1"/>
</dbReference>
<name>A2BY06_PROM5</name>
<evidence type="ECO:0000313" key="6">
    <source>
        <dbReference type="Proteomes" id="UP000001589"/>
    </source>
</evidence>
<dbReference type="Pfam" id="PF22435">
    <property type="entry name" value="MRM3-like_sub_bind"/>
    <property type="match status" value="1"/>
</dbReference>
<dbReference type="PANTHER" id="PTHR43191">
    <property type="entry name" value="RRNA METHYLTRANSFERASE 3"/>
    <property type="match status" value="1"/>
</dbReference>
<dbReference type="InterPro" id="IPR029064">
    <property type="entry name" value="Ribosomal_eL30-like_sf"/>
</dbReference>
<dbReference type="SMART" id="SM00967">
    <property type="entry name" value="SpoU_sub_bind"/>
    <property type="match status" value="1"/>
</dbReference>
<dbReference type="STRING" id="167542.P9515_14601"/>
<dbReference type="InterPro" id="IPR029026">
    <property type="entry name" value="tRNA_m1G_MTases_N"/>
</dbReference>
<dbReference type="RefSeq" id="WP_011820764.1">
    <property type="nucleotide sequence ID" value="NC_008817.1"/>
</dbReference>
<evidence type="ECO:0000256" key="2">
    <source>
        <dbReference type="ARBA" id="ARBA00022603"/>
    </source>
</evidence>
<protein>
    <submittedName>
        <fullName evidence="5">tRNA/rRNA methyltransferase (SpoU)</fullName>
    </submittedName>
</protein>
<feature type="domain" description="RNA 2-O ribose methyltransferase substrate binding" evidence="4">
    <location>
        <begin position="46"/>
        <end position="118"/>
    </location>
</feature>